<evidence type="ECO:0000256" key="2">
    <source>
        <dbReference type="ARBA" id="ARBA00022679"/>
    </source>
</evidence>
<dbReference type="CDD" id="cd16913">
    <property type="entry name" value="YkuD_like"/>
    <property type="match status" value="1"/>
</dbReference>
<evidence type="ECO:0000256" key="1">
    <source>
        <dbReference type="ARBA" id="ARBA00004752"/>
    </source>
</evidence>
<dbReference type="GO" id="GO:0071555">
    <property type="term" value="P:cell wall organization"/>
    <property type="evidence" value="ECO:0007669"/>
    <property type="project" value="UniProtKB-UniRule"/>
</dbReference>
<dbReference type="InterPro" id="IPR038063">
    <property type="entry name" value="Transpep_catalytic_dom"/>
</dbReference>
<dbReference type="AlphaFoldDB" id="A0A1F8H0J3"/>
<feature type="active site" description="Nucleophile" evidence="6">
    <location>
        <position position="138"/>
    </location>
</feature>
<evidence type="ECO:0000256" key="4">
    <source>
        <dbReference type="ARBA" id="ARBA00022984"/>
    </source>
</evidence>
<evidence type="ECO:0000256" key="6">
    <source>
        <dbReference type="PROSITE-ProRule" id="PRU01373"/>
    </source>
</evidence>
<keyword evidence="4 6" id="KW-0573">Peptidoglycan synthesis</keyword>
<keyword evidence="2" id="KW-0808">Transferase</keyword>
<evidence type="ECO:0000313" key="9">
    <source>
        <dbReference type="Proteomes" id="UP000177111"/>
    </source>
</evidence>
<accession>A0A1F8H0J3</accession>
<dbReference type="GO" id="GO:0005576">
    <property type="term" value="C:extracellular region"/>
    <property type="evidence" value="ECO:0007669"/>
    <property type="project" value="TreeGrafter"/>
</dbReference>
<dbReference type="Pfam" id="PF03734">
    <property type="entry name" value="YkuD"/>
    <property type="match status" value="1"/>
</dbReference>
<dbReference type="EMBL" id="MGKT01000006">
    <property type="protein sequence ID" value="OGN31182.1"/>
    <property type="molecule type" value="Genomic_DNA"/>
</dbReference>
<dbReference type="Gene3D" id="2.40.440.10">
    <property type="entry name" value="L,D-transpeptidase catalytic domain-like"/>
    <property type="match status" value="1"/>
</dbReference>
<organism evidence="8 9">
    <name type="scientific">Candidatus Yanofskybacteria bacterium RIFCSPLOWO2_02_FULL_44_18</name>
    <dbReference type="NCBI Taxonomy" id="1802705"/>
    <lineage>
        <taxon>Bacteria</taxon>
        <taxon>Candidatus Yanofskyibacteriota</taxon>
    </lineage>
</organism>
<comment type="caution">
    <text evidence="8">The sequence shown here is derived from an EMBL/GenBank/DDBJ whole genome shotgun (WGS) entry which is preliminary data.</text>
</comment>
<evidence type="ECO:0000256" key="5">
    <source>
        <dbReference type="ARBA" id="ARBA00023316"/>
    </source>
</evidence>
<name>A0A1F8H0J3_9BACT</name>
<dbReference type="GO" id="GO:0071972">
    <property type="term" value="F:peptidoglycan L,D-transpeptidase activity"/>
    <property type="evidence" value="ECO:0007669"/>
    <property type="project" value="TreeGrafter"/>
</dbReference>
<keyword evidence="5 6" id="KW-0961">Cell wall biogenesis/degradation</keyword>
<dbReference type="SUPFAM" id="SSF141523">
    <property type="entry name" value="L,D-transpeptidase catalytic domain-like"/>
    <property type="match status" value="1"/>
</dbReference>
<feature type="domain" description="L,D-TPase catalytic" evidence="7">
    <location>
        <begin position="47"/>
        <end position="162"/>
    </location>
</feature>
<dbReference type="GO" id="GO:0018104">
    <property type="term" value="P:peptidoglycan-protein cross-linking"/>
    <property type="evidence" value="ECO:0007669"/>
    <property type="project" value="TreeGrafter"/>
</dbReference>
<dbReference type="PANTHER" id="PTHR30582:SF2">
    <property type="entry name" value="L,D-TRANSPEPTIDASE YCIB-RELATED"/>
    <property type="match status" value="1"/>
</dbReference>
<sequence>MIFSSQTAFASTAGENTYDISGNLEPIMDPAIAPDNIMTSNVEMLQKRIEIDLSEQTLSYYYGHHYKVDEFKISSGLPKTPTPTGEFEIKDKIPVKAYRGRDYYLPNTLWNLKFIDSGYYIHGAYWHNNFGQPMSHGCINVPYSEMENLYVFADIGTKVIIKK</sequence>
<dbReference type="InterPro" id="IPR050979">
    <property type="entry name" value="LD-transpeptidase"/>
</dbReference>
<dbReference type="UniPathway" id="UPA00219"/>
<dbReference type="GO" id="GO:0016740">
    <property type="term" value="F:transferase activity"/>
    <property type="evidence" value="ECO:0007669"/>
    <property type="project" value="UniProtKB-KW"/>
</dbReference>
<evidence type="ECO:0000256" key="3">
    <source>
        <dbReference type="ARBA" id="ARBA00022960"/>
    </source>
</evidence>
<keyword evidence="3 6" id="KW-0133">Cell shape</keyword>
<reference evidence="8 9" key="1">
    <citation type="journal article" date="2016" name="Nat. Commun.">
        <title>Thousands of microbial genomes shed light on interconnected biogeochemical processes in an aquifer system.</title>
        <authorList>
            <person name="Anantharaman K."/>
            <person name="Brown C.T."/>
            <person name="Hug L.A."/>
            <person name="Sharon I."/>
            <person name="Castelle C.J."/>
            <person name="Probst A.J."/>
            <person name="Thomas B.C."/>
            <person name="Singh A."/>
            <person name="Wilkins M.J."/>
            <person name="Karaoz U."/>
            <person name="Brodie E.L."/>
            <person name="Williams K.H."/>
            <person name="Hubbard S.S."/>
            <person name="Banfield J.F."/>
        </authorList>
    </citation>
    <scope>NUCLEOTIDE SEQUENCE [LARGE SCALE GENOMIC DNA]</scope>
</reference>
<comment type="pathway">
    <text evidence="1 6">Cell wall biogenesis; peptidoglycan biosynthesis.</text>
</comment>
<dbReference type="GO" id="GO:0008360">
    <property type="term" value="P:regulation of cell shape"/>
    <property type="evidence" value="ECO:0007669"/>
    <property type="project" value="UniProtKB-UniRule"/>
</dbReference>
<evidence type="ECO:0000259" key="7">
    <source>
        <dbReference type="PROSITE" id="PS52029"/>
    </source>
</evidence>
<gene>
    <name evidence="8" type="ORF">A3I96_02415</name>
</gene>
<protein>
    <recommendedName>
        <fullName evidence="7">L,D-TPase catalytic domain-containing protein</fullName>
    </recommendedName>
</protein>
<feature type="active site" description="Proton donor/acceptor" evidence="6">
    <location>
        <position position="122"/>
    </location>
</feature>
<dbReference type="PANTHER" id="PTHR30582">
    <property type="entry name" value="L,D-TRANSPEPTIDASE"/>
    <property type="match status" value="1"/>
</dbReference>
<dbReference type="Proteomes" id="UP000177111">
    <property type="component" value="Unassembled WGS sequence"/>
</dbReference>
<dbReference type="InterPro" id="IPR005490">
    <property type="entry name" value="LD_TPept_cat_dom"/>
</dbReference>
<dbReference type="PROSITE" id="PS52029">
    <property type="entry name" value="LD_TPASE"/>
    <property type="match status" value="1"/>
</dbReference>
<proteinExistence type="predicted"/>
<evidence type="ECO:0000313" key="8">
    <source>
        <dbReference type="EMBL" id="OGN31182.1"/>
    </source>
</evidence>